<dbReference type="Proteomes" id="UP000215914">
    <property type="component" value="Chromosome 15"/>
</dbReference>
<dbReference type="Pfam" id="PF00082">
    <property type="entry name" value="Peptidase_S8"/>
    <property type="match status" value="1"/>
</dbReference>
<feature type="domain" description="Peptidase S8/S53" evidence="4">
    <location>
        <begin position="207"/>
        <end position="316"/>
    </location>
</feature>
<protein>
    <submittedName>
        <fullName evidence="5">Putative peptidase S8, subtilisin-related protein</fullName>
    </submittedName>
</protein>
<dbReference type="STRING" id="4232.A0A251S6N9"/>
<proteinExistence type="inferred from homology"/>
<dbReference type="InParanoid" id="A0A251S6N9"/>
<evidence type="ECO:0000259" key="4">
    <source>
        <dbReference type="Pfam" id="PF00082"/>
    </source>
</evidence>
<evidence type="ECO:0000256" key="3">
    <source>
        <dbReference type="SAM" id="MobiDB-lite"/>
    </source>
</evidence>
<sequence length="370" mass="40489">MGYKENAKAIGWGKNKCITWNLALPFVTDAIVPGFEPLPVLTPTPEERTTDWWRARCQFFDDYAYDSSPLLKKARLPSPSQPSVMVPDQLAKDVADPTTMPSSDNTTGHQSTGSRTNMEKTMDTLQKPLVMTRLTSLEERVDELLKARRPLCLKAEIPTTSDLFGPFDHVEDRVVFLKIIGARWYVKGYKAEFGNLDTTDGSEFLSPHDAYVHGTHTSSIASEAIVEDTSFFELARGGAPSSHLPIYKVCWATGGCSSADILAAFYDSIHDGVDVISVSLGTSPPLPTYVDDPLSVGSFHAVARGIAVVSSCGNSGPYPQTQLRGLFLWLQAPLIEFSPPPLRDMCYCELHGRALGPDGMVSRGNAQDKL</sequence>
<dbReference type="EMBL" id="CM007904">
    <property type="protein sequence ID" value="OTF94507.1"/>
    <property type="molecule type" value="Genomic_DNA"/>
</dbReference>
<dbReference type="InterPro" id="IPR036852">
    <property type="entry name" value="Peptidase_S8/S53_dom_sf"/>
</dbReference>
<feature type="compositionally biased region" description="Polar residues" evidence="3">
    <location>
        <begin position="99"/>
        <end position="116"/>
    </location>
</feature>
<name>A0A251S6N9_HELAN</name>
<dbReference type="AlphaFoldDB" id="A0A251S6N9"/>
<evidence type="ECO:0000313" key="5">
    <source>
        <dbReference type="EMBL" id="OTF94507.1"/>
    </source>
</evidence>
<reference evidence="6" key="1">
    <citation type="journal article" date="2017" name="Nature">
        <title>The sunflower genome provides insights into oil metabolism, flowering and Asterid evolution.</title>
        <authorList>
            <person name="Badouin H."/>
            <person name="Gouzy J."/>
            <person name="Grassa C.J."/>
            <person name="Murat F."/>
            <person name="Staton S.E."/>
            <person name="Cottret L."/>
            <person name="Lelandais-Briere C."/>
            <person name="Owens G.L."/>
            <person name="Carrere S."/>
            <person name="Mayjonade B."/>
            <person name="Legrand L."/>
            <person name="Gill N."/>
            <person name="Kane N.C."/>
            <person name="Bowers J.E."/>
            <person name="Hubner S."/>
            <person name="Bellec A."/>
            <person name="Berard A."/>
            <person name="Berges H."/>
            <person name="Blanchet N."/>
            <person name="Boniface M.C."/>
            <person name="Brunel D."/>
            <person name="Catrice O."/>
            <person name="Chaidir N."/>
            <person name="Claudel C."/>
            <person name="Donnadieu C."/>
            <person name="Faraut T."/>
            <person name="Fievet G."/>
            <person name="Helmstetter N."/>
            <person name="King M."/>
            <person name="Knapp S.J."/>
            <person name="Lai Z."/>
            <person name="Le Paslier M.C."/>
            <person name="Lippi Y."/>
            <person name="Lorenzon L."/>
            <person name="Mandel J.R."/>
            <person name="Marage G."/>
            <person name="Marchand G."/>
            <person name="Marquand E."/>
            <person name="Bret-Mestries E."/>
            <person name="Morien E."/>
            <person name="Nambeesan S."/>
            <person name="Nguyen T."/>
            <person name="Pegot-Espagnet P."/>
            <person name="Pouilly N."/>
            <person name="Raftis F."/>
            <person name="Sallet E."/>
            <person name="Schiex T."/>
            <person name="Thomas J."/>
            <person name="Vandecasteele C."/>
            <person name="Vares D."/>
            <person name="Vear F."/>
            <person name="Vautrin S."/>
            <person name="Crespi M."/>
            <person name="Mangin B."/>
            <person name="Burke J.M."/>
            <person name="Salse J."/>
            <person name="Munos S."/>
            <person name="Vincourt P."/>
            <person name="Rieseberg L.H."/>
            <person name="Langlade N.B."/>
        </authorList>
    </citation>
    <scope>NUCLEOTIDE SEQUENCE [LARGE SCALE GENOMIC DNA]</scope>
    <source>
        <strain evidence="6">cv. SF193</strain>
    </source>
</reference>
<dbReference type="InterPro" id="IPR000209">
    <property type="entry name" value="Peptidase_S8/S53_dom"/>
</dbReference>
<keyword evidence="2" id="KW-0732">Signal</keyword>
<keyword evidence="6" id="KW-1185">Reference proteome</keyword>
<evidence type="ECO:0000313" key="6">
    <source>
        <dbReference type="Proteomes" id="UP000215914"/>
    </source>
</evidence>
<organism evidence="5 6">
    <name type="scientific">Helianthus annuus</name>
    <name type="common">Common sunflower</name>
    <dbReference type="NCBI Taxonomy" id="4232"/>
    <lineage>
        <taxon>Eukaryota</taxon>
        <taxon>Viridiplantae</taxon>
        <taxon>Streptophyta</taxon>
        <taxon>Embryophyta</taxon>
        <taxon>Tracheophyta</taxon>
        <taxon>Spermatophyta</taxon>
        <taxon>Magnoliopsida</taxon>
        <taxon>eudicotyledons</taxon>
        <taxon>Gunneridae</taxon>
        <taxon>Pentapetalae</taxon>
        <taxon>asterids</taxon>
        <taxon>campanulids</taxon>
        <taxon>Asterales</taxon>
        <taxon>Asteraceae</taxon>
        <taxon>Asteroideae</taxon>
        <taxon>Heliantheae alliance</taxon>
        <taxon>Heliantheae</taxon>
        <taxon>Helianthus</taxon>
    </lineage>
</organism>
<feature type="region of interest" description="Disordered" evidence="3">
    <location>
        <begin position="94"/>
        <end position="117"/>
    </location>
</feature>
<evidence type="ECO:0000256" key="1">
    <source>
        <dbReference type="ARBA" id="ARBA00011073"/>
    </source>
</evidence>
<dbReference type="GO" id="GO:0004252">
    <property type="term" value="F:serine-type endopeptidase activity"/>
    <property type="evidence" value="ECO:0007669"/>
    <property type="project" value="InterPro"/>
</dbReference>
<accession>A0A251S6N9</accession>
<dbReference type="Gene3D" id="3.40.50.200">
    <property type="entry name" value="Peptidase S8/S53 domain"/>
    <property type="match status" value="1"/>
</dbReference>
<dbReference type="InterPro" id="IPR045051">
    <property type="entry name" value="SBT"/>
</dbReference>
<evidence type="ECO:0000256" key="2">
    <source>
        <dbReference type="ARBA" id="ARBA00022729"/>
    </source>
</evidence>
<dbReference type="SUPFAM" id="SSF52743">
    <property type="entry name" value="Subtilisin-like"/>
    <property type="match status" value="1"/>
</dbReference>
<comment type="similarity">
    <text evidence="1">Belongs to the peptidase S8 family.</text>
</comment>
<dbReference type="GO" id="GO:0006508">
    <property type="term" value="P:proteolysis"/>
    <property type="evidence" value="ECO:0007669"/>
    <property type="project" value="InterPro"/>
</dbReference>
<gene>
    <name evidence="5" type="ORF">HannXRQ_Chr15g0472841</name>
</gene>
<dbReference type="PANTHER" id="PTHR10795">
    <property type="entry name" value="PROPROTEIN CONVERTASE SUBTILISIN/KEXIN"/>
    <property type="match status" value="1"/>
</dbReference>